<proteinExistence type="predicted"/>
<name>A0A2P2M603_RHIMU</name>
<evidence type="ECO:0000313" key="1">
    <source>
        <dbReference type="EMBL" id="MBX25662.1"/>
    </source>
</evidence>
<organism evidence="1">
    <name type="scientific">Rhizophora mucronata</name>
    <name type="common">Asiatic mangrove</name>
    <dbReference type="NCBI Taxonomy" id="61149"/>
    <lineage>
        <taxon>Eukaryota</taxon>
        <taxon>Viridiplantae</taxon>
        <taxon>Streptophyta</taxon>
        <taxon>Embryophyta</taxon>
        <taxon>Tracheophyta</taxon>
        <taxon>Spermatophyta</taxon>
        <taxon>Magnoliopsida</taxon>
        <taxon>eudicotyledons</taxon>
        <taxon>Gunneridae</taxon>
        <taxon>Pentapetalae</taxon>
        <taxon>rosids</taxon>
        <taxon>fabids</taxon>
        <taxon>Malpighiales</taxon>
        <taxon>Rhizophoraceae</taxon>
        <taxon>Rhizophora</taxon>
    </lineage>
</organism>
<dbReference type="EMBL" id="GGEC01045178">
    <property type="protein sequence ID" value="MBX25662.1"/>
    <property type="molecule type" value="Transcribed_RNA"/>
</dbReference>
<sequence length="30" mass="3576">MVYWLLSSGNCKFMKVKRKKLLPLLHKSLI</sequence>
<dbReference type="AlphaFoldDB" id="A0A2P2M603"/>
<reference evidence="1" key="1">
    <citation type="submission" date="2018-02" db="EMBL/GenBank/DDBJ databases">
        <title>Rhizophora mucronata_Transcriptome.</title>
        <authorList>
            <person name="Meera S.P."/>
            <person name="Sreeshan A."/>
            <person name="Augustine A."/>
        </authorList>
    </citation>
    <scope>NUCLEOTIDE SEQUENCE</scope>
    <source>
        <tissue evidence="1">Leaf</tissue>
    </source>
</reference>
<accession>A0A2P2M603</accession>
<protein>
    <submittedName>
        <fullName evidence="1">Uncharacterized protein</fullName>
    </submittedName>
</protein>